<evidence type="ECO:0000313" key="2">
    <source>
        <dbReference type="EMBL" id="KAF9484471.1"/>
    </source>
</evidence>
<reference evidence="2" key="1">
    <citation type="submission" date="2020-11" db="EMBL/GenBank/DDBJ databases">
        <authorList>
            <consortium name="DOE Joint Genome Institute"/>
            <person name="Ahrendt S."/>
            <person name="Riley R."/>
            <person name="Andreopoulos W."/>
            <person name="Labutti K."/>
            <person name="Pangilinan J."/>
            <person name="Ruiz-Duenas F.J."/>
            <person name="Barrasa J.M."/>
            <person name="Sanchez-Garcia M."/>
            <person name="Camarero S."/>
            <person name="Miyauchi S."/>
            <person name="Serrano A."/>
            <person name="Linde D."/>
            <person name="Babiker R."/>
            <person name="Drula E."/>
            <person name="Ayuso-Fernandez I."/>
            <person name="Pacheco R."/>
            <person name="Padilla G."/>
            <person name="Ferreira P."/>
            <person name="Barriuso J."/>
            <person name="Kellner H."/>
            <person name="Castanera R."/>
            <person name="Alfaro M."/>
            <person name="Ramirez L."/>
            <person name="Pisabarro A.G."/>
            <person name="Kuo A."/>
            <person name="Tritt A."/>
            <person name="Lipzen A."/>
            <person name="He G."/>
            <person name="Yan M."/>
            <person name="Ng V."/>
            <person name="Cullen D."/>
            <person name="Martin F."/>
            <person name="Rosso M.-N."/>
            <person name="Henrissat B."/>
            <person name="Hibbett D."/>
            <person name="Martinez A.T."/>
            <person name="Grigoriev I.V."/>
        </authorList>
    </citation>
    <scope>NUCLEOTIDE SEQUENCE</scope>
    <source>
        <strain evidence="2">CIRM-BRFM 674</strain>
    </source>
</reference>
<accession>A0A9P5ZEJ9</accession>
<dbReference type="AlphaFoldDB" id="A0A9P5ZEJ9"/>
<feature type="region of interest" description="Disordered" evidence="1">
    <location>
        <begin position="33"/>
        <end position="264"/>
    </location>
</feature>
<protein>
    <submittedName>
        <fullName evidence="2">Uncharacterized protein</fullName>
    </submittedName>
</protein>
<keyword evidence="3" id="KW-1185">Reference proteome</keyword>
<evidence type="ECO:0000256" key="1">
    <source>
        <dbReference type="SAM" id="MobiDB-lite"/>
    </source>
</evidence>
<feature type="compositionally biased region" description="Basic residues" evidence="1">
    <location>
        <begin position="218"/>
        <end position="228"/>
    </location>
</feature>
<proteinExistence type="predicted"/>
<dbReference type="Proteomes" id="UP000807469">
    <property type="component" value="Unassembled WGS sequence"/>
</dbReference>
<organism evidence="2 3">
    <name type="scientific">Pholiota conissans</name>
    <dbReference type="NCBI Taxonomy" id="109636"/>
    <lineage>
        <taxon>Eukaryota</taxon>
        <taxon>Fungi</taxon>
        <taxon>Dikarya</taxon>
        <taxon>Basidiomycota</taxon>
        <taxon>Agaricomycotina</taxon>
        <taxon>Agaricomycetes</taxon>
        <taxon>Agaricomycetidae</taxon>
        <taxon>Agaricales</taxon>
        <taxon>Agaricineae</taxon>
        <taxon>Strophariaceae</taxon>
        <taxon>Pholiota</taxon>
    </lineage>
</organism>
<dbReference type="OrthoDB" id="2676123at2759"/>
<feature type="compositionally biased region" description="Acidic residues" evidence="1">
    <location>
        <begin position="187"/>
        <end position="202"/>
    </location>
</feature>
<feature type="compositionally biased region" description="Low complexity" evidence="1">
    <location>
        <begin position="130"/>
        <end position="143"/>
    </location>
</feature>
<gene>
    <name evidence="2" type="ORF">BDN70DRAFT_849683</name>
</gene>
<feature type="compositionally biased region" description="Polar residues" evidence="1">
    <location>
        <begin position="33"/>
        <end position="52"/>
    </location>
</feature>
<evidence type="ECO:0000313" key="3">
    <source>
        <dbReference type="Proteomes" id="UP000807469"/>
    </source>
</evidence>
<name>A0A9P5ZEJ9_9AGAR</name>
<comment type="caution">
    <text evidence="2">The sequence shown here is derived from an EMBL/GenBank/DDBJ whole genome shotgun (WGS) entry which is preliminary data.</text>
</comment>
<feature type="compositionally biased region" description="Basic residues" evidence="1">
    <location>
        <begin position="152"/>
        <end position="164"/>
    </location>
</feature>
<sequence length="264" mass="28582">MSSRIRRKPLVTYKSPTAEDHAFISLSRALTYSRSSSPLSATKSIQSGSSPDKNLRNNDARSSLRHGYTVTPSLPLFHPLGRLAMSLPPLDPTRYGLPALAIPDDIVPKQSSRGSRPTSQIREAEDESPAIASSVSTIAAVAAREVKERPSPRKRRAGGAKRKRKDPDDGDATYPAKRTRMPRGAAGDDEALVDVPQTEEELPNPPDAAPELSDTAAKRRSMRSKNSVKRRDSSASDTPSISDPPAGNDEKEEGELSEEHPVSK</sequence>
<feature type="compositionally biased region" description="Polar residues" evidence="1">
    <location>
        <begin position="109"/>
        <end position="121"/>
    </location>
</feature>
<dbReference type="EMBL" id="MU155143">
    <property type="protein sequence ID" value="KAF9484471.1"/>
    <property type="molecule type" value="Genomic_DNA"/>
</dbReference>